<dbReference type="CDD" id="cd00761">
    <property type="entry name" value="Glyco_tranf_GTA_type"/>
    <property type="match status" value="1"/>
</dbReference>
<sequence>MIGLCTFRRAAVSEALASLGALMPPEGITITIAVADNDTMPTARERVEAAARDMPFALQYLHAPARNISRARNAILEAAQEARADYLAFIDDDETVDKAWLDVLLRAHLKSGAGAIVGPVRAAYRLDAPEWMVQGAVHDTEPDITAKGFAHTGYTCNVLLDLRDPDLTGLRFDLHRGRSGGEDTAYFSQYQARGGKIVYTPDAIVRELVPPERAKLSWLLQRRIRMGQTHGNLICAGRGLGGRIQHASLATAKAAFCLLAAVIHSFTPLSRNRALMRGALHLGTLSGCLGGQALTIYGAANQQSENKRSST</sequence>
<keyword evidence="3" id="KW-1185">Reference proteome</keyword>
<reference evidence="2 3" key="1">
    <citation type="journal article" date="2015" name="Antonie Van Leeuwenhoek">
        <title>Thioclava indica sp. nov., isolated from surface seawater of the Indian Ocean.</title>
        <authorList>
            <person name="Liu Y."/>
            <person name="Lai Q."/>
            <person name="Du J."/>
            <person name="Xu H."/>
            <person name="Jiang L."/>
            <person name="Shao Z."/>
        </authorList>
    </citation>
    <scope>NUCLEOTIDE SEQUENCE [LARGE SCALE GENOMIC DNA]</scope>
    <source>
        <strain evidence="2 3">DT23-4</strain>
    </source>
</reference>
<dbReference type="OrthoDB" id="6116224at2"/>
<dbReference type="InterPro" id="IPR001173">
    <property type="entry name" value="Glyco_trans_2-like"/>
</dbReference>
<dbReference type="Gene3D" id="3.90.550.10">
    <property type="entry name" value="Spore Coat Polysaccharide Biosynthesis Protein SpsA, Chain A"/>
    <property type="match status" value="1"/>
</dbReference>
<evidence type="ECO:0000259" key="1">
    <source>
        <dbReference type="Pfam" id="PF00535"/>
    </source>
</evidence>
<evidence type="ECO:0000313" key="3">
    <source>
        <dbReference type="Proteomes" id="UP000027471"/>
    </source>
</evidence>
<organism evidence="2 3">
    <name type="scientific">Thioclava indica</name>
    <dbReference type="NCBI Taxonomy" id="1353528"/>
    <lineage>
        <taxon>Bacteria</taxon>
        <taxon>Pseudomonadati</taxon>
        <taxon>Pseudomonadota</taxon>
        <taxon>Alphaproteobacteria</taxon>
        <taxon>Rhodobacterales</taxon>
        <taxon>Paracoccaceae</taxon>
        <taxon>Thioclava</taxon>
    </lineage>
</organism>
<dbReference type="Pfam" id="PF00535">
    <property type="entry name" value="Glycos_transf_2"/>
    <property type="match status" value="1"/>
</dbReference>
<evidence type="ECO:0000313" key="2">
    <source>
        <dbReference type="EMBL" id="KEO59876.1"/>
    </source>
</evidence>
<feature type="domain" description="Glycosyltransferase 2-like" evidence="1">
    <location>
        <begin position="10"/>
        <end position="135"/>
    </location>
</feature>
<protein>
    <recommendedName>
        <fullName evidence="1">Glycosyltransferase 2-like domain-containing protein</fullName>
    </recommendedName>
</protein>
<dbReference type="EMBL" id="AUNB01000028">
    <property type="protein sequence ID" value="KEO59876.1"/>
    <property type="molecule type" value="Genomic_DNA"/>
</dbReference>
<dbReference type="InterPro" id="IPR029044">
    <property type="entry name" value="Nucleotide-diphossugar_trans"/>
</dbReference>
<name>A0A074JQF9_9RHOB</name>
<gene>
    <name evidence="2" type="ORF">DT23_15545</name>
</gene>
<proteinExistence type="predicted"/>
<dbReference type="eggNOG" id="COG1215">
    <property type="taxonomic scope" value="Bacteria"/>
</dbReference>
<dbReference type="STRING" id="1353528.DT23_15545"/>
<dbReference type="AlphaFoldDB" id="A0A074JQF9"/>
<accession>A0A074JQF9</accession>
<dbReference type="SUPFAM" id="SSF53448">
    <property type="entry name" value="Nucleotide-diphospho-sugar transferases"/>
    <property type="match status" value="1"/>
</dbReference>
<dbReference type="Proteomes" id="UP000027471">
    <property type="component" value="Unassembled WGS sequence"/>
</dbReference>
<comment type="caution">
    <text evidence="2">The sequence shown here is derived from an EMBL/GenBank/DDBJ whole genome shotgun (WGS) entry which is preliminary data.</text>
</comment>